<sequence>MKILNFTIEQEVAGQISTIYPTVIKTENEVVLIDCGYEETFDQFKVELAKLGTPLTAITKLVISHDDIDHLGALTLFVAENPDIQVYCSTPEKSSVSGETKSERLVQVEASLQQLPAEHRSWAENFMVRLTNIKRGPVDHTLEDGDYIADDVQVIYTPGHTKGHISLFDRQTKTLIANDALVIEEGRFNIANPQFTLDMRQAVASLKKIKQLQPAKIICYHGGSMEEGIQEQLEAVLQYYQ</sequence>
<dbReference type="Pfam" id="PF00753">
    <property type="entry name" value="Lactamase_B"/>
    <property type="match status" value="1"/>
</dbReference>
<dbReference type="RefSeq" id="WP_115092744.1">
    <property type="nucleotide sequence ID" value="NZ_CP068107.1"/>
</dbReference>
<gene>
    <name evidence="2" type="ORF">NCTC11179_03738</name>
</gene>
<dbReference type="PANTHER" id="PTHR42951:SF15">
    <property type="entry name" value="METALLO-BETA-LACTAMASE SUPERFAMILY PROTEIN"/>
    <property type="match status" value="1"/>
</dbReference>
<evidence type="ECO:0000313" key="2">
    <source>
        <dbReference type="EMBL" id="STZ70205.1"/>
    </source>
</evidence>
<proteinExistence type="predicted"/>
<keyword evidence="3" id="KW-1185">Reference proteome</keyword>
<dbReference type="InterPro" id="IPR050855">
    <property type="entry name" value="NDM-1-like"/>
</dbReference>
<reference evidence="2 3" key="1">
    <citation type="submission" date="2018-06" db="EMBL/GenBank/DDBJ databases">
        <authorList>
            <consortium name="Pathogen Informatics"/>
            <person name="Doyle S."/>
        </authorList>
    </citation>
    <scope>NUCLEOTIDE SEQUENCE [LARGE SCALE GENOMIC DNA]</scope>
    <source>
        <strain evidence="2 3">NCTC11179</strain>
    </source>
</reference>
<evidence type="ECO:0000313" key="3">
    <source>
        <dbReference type="Proteomes" id="UP000255024"/>
    </source>
</evidence>
<dbReference type="EC" id="3.1.1.27" evidence="2"/>
<dbReference type="InterPro" id="IPR036866">
    <property type="entry name" value="RibonucZ/Hydroxyglut_hydro"/>
</dbReference>
<dbReference type="InterPro" id="IPR001279">
    <property type="entry name" value="Metallo-B-lactamas"/>
</dbReference>
<feature type="domain" description="Metallo-beta-lactamase" evidence="1">
    <location>
        <begin position="18"/>
        <end position="221"/>
    </location>
</feature>
<dbReference type="AlphaFoldDB" id="A0A378U4H9"/>
<dbReference type="Proteomes" id="UP000255024">
    <property type="component" value="Unassembled WGS sequence"/>
</dbReference>
<keyword evidence="2" id="KW-0378">Hydrolase</keyword>
<dbReference type="PANTHER" id="PTHR42951">
    <property type="entry name" value="METALLO-BETA-LACTAMASE DOMAIN-CONTAINING"/>
    <property type="match status" value="1"/>
</dbReference>
<dbReference type="CDD" id="cd07721">
    <property type="entry name" value="yflN-like_MBL-fold"/>
    <property type="match status" value="1"/>
</dbReference>
<name>A0A378U4H9_MYROD</name>
<dbReference type="GO" id="GO:0047585">
    <property type="term" value="F:4-pyridoxolactonase activity"/>
    <property type="evidence" value="ECO:0007669"/>
    <property type="project" value="UniProtKB-EC"/>
</dbReference>
<organism evidence="2 3">
    <name type="scientific">Myroides odoratus</name>
    <name type="common">Flavobacterium odoratum</name>
    <dbReference type="NCBI Taxonomy" id="256"/>
    <lineage>
        <taxon>Bacteria</taxon>
        <taxon>Pseudomonadati</taxon>
        <taxon>Bacteroidota</taxon>
        <taxon>Flavobacteriia</taxon>
        <taxon>Flavobacteriales</taxon>
        <taxon>Flavobacteriaceae</taxon>
        <taxon>Myroides</taxon>
    </lineage>
</organism>
<dbReference type="EMBL" id="UGQL01000002">
    <property type="protein sequence ID" value="STZ70205.1"/>
    <property type="molecule type" value="Genomic_DNA"/>
</dbReference>
<dbReference type="SMART" id="SM00849">
    <property type="entry name" value="Lactamase_B"/>
    <property type="match status" value="1"/>
</dbReference>
<dbReference type="SUPFAM" id="SSF56281">
    <property type="entry name" value="Metallo-hydrolase/oxidoreductase"/>
    <property type="match status" value="1"/>
</dbReference>
<evidence type="ECO:0000259" key="1">
    <source>
        <dbReference type="SMART" id="SM00849"/>
    </source>
</evidence>
<protein>
    <submittedName>
        <fullName evidence="2">4-pyridoxolactonase</fullName>
        <ecNumber evidence="2">3.1.1.27</ecNumber>
    </submittedName>
</protein>
<dbReference type="Gene3D" id="3.60.15.10">
    <property type="entry name" value="Ribonuclease Z/Hydroxyacylglutathione hydrolase-like"/>
    <property type="match status" value="1"/>
</dbReference>
<accession>A0A378U4H9</accession>